<organism evidence="9 10">
    <name type="scientific">Flavobacterium enshiense DK69</name>
    <dbReference type="NCBI Taxonomy" id="1107311"/>
    <lineage>
        <taxon>Bacteria</taxon>
        <taxon>Pseudomonadati</taxon>
        <taxon>Bacteroidota</taxon>
        <taxon>Flavobacteriia</taxon>
        <taxon>Flavobacteriales</taxon>
        <taxon>Flavobacteriaceae</taxon>
        <taxon>Flavobacterium</taxon>
    </lineage>
</organism>
<dbReference type="RefSeq" id="WP_035630174.1">
    <property type="nucleotide sequence ID" value="NZ_AVCS01000009.1"/>
</dbReference>
<dbReference type="PANTHER" id="PTHR30026">
    <property type="entry name" value="OUTER MEMBRANE PROTEIN TOLC"/>
    <property type="match status" value="1"/>
</dbReference>
<dbReference type="Gene3D" id="1.20.1600.10">
    <property type="entry name" value="Outer membrane efflux proteins (OEP)"/>
    <property type="match status" value="1"/>
</dbReference>
<evidence type="ECO:0000256" key="3">
    <source>
        <dbReference type="ARBA" id="ARBA00022448"/>
    </source>
</evidence>
<keyword evidence="4" id="KW-1134">Transmembrane beta strand</keyword>
<feature type="coiled-coil region" evidence="8">
    <location>
        <begin position="254"/>
        <end position="281"/>
    </location>
</feature>
<dbReference type="AlphaFoldDB" id="A0A0A2MY56"/>
<dbReference type="GO" id="GO:1990281">
    <property type="term" value="C:efflux pump complex"/>
    <property type="evidence" value="ECO:0007669"/>
    <property type="project" value="TreeGrafter"/>
</dbReference>
<keyword evidence="5" id="KW-0812">Transmembrane</keyword>
<dbReference type="OrthoDB" id="9811587at2"/>
<reference evidence="9 10" key="2">
    <citation type="journal article" date="2015" name="Stand. Genomic Sci.">
        <title>High quality draft genomic sequence of Flavobacterium enshiense DK69(T) and comparison among Flavobacterium genomes.</title>
        <authorList>
            <person name="Zeng Z."/>
            <person name="Chen C."/>
            <person name="Du H."/>
            <person name="Wang G."/>
            <person name="Li M."/>
        </authorList>
    </citation>
    <scope>NUCLEOTIDE SEQUENCE [LARGE SCALE GENOMIC DNA]</scope>
    <source>
        <strain evidence="9 10">DK69</strain>
    </source>
</reference>
<dbReference type="SUPFAM" id="SSF56954">
    <property type="entry name" value="Outer membrane efflux proteins (OEP)"/>
    <property type="match status" value="1"/>
</dbReference>
<dbReference type="PANTHER" id="PTHR30026:SF20">
    <property type="entry name" value="OUTER MEMBRANE PROTEIN TOLC"/>
    <property type="match status" value="1"/>
</dbReference>
<dbReference type="eggNOG" id="COG1538">
    <property type="taxonomic scope" value="Bacteria"/>
</dbReference>
<keyword evidence="3" id="KW-0813">Transport</keyword>
<comment type="subcellular location">
    <subcellularLocation>
        <location evidence="1">Cell outer membrane</location>
    </subcellularLocation>
</comment>
<dbReference type="GO" id="GO:0015562">
    <property type="term" value="F:efflux transmembrane transporter activity"/>
    <property type="evidence" value="ECO:0007669"/>
    <property type="project" value="InterPro"/>
</dbReference>
<accession>A0A0A2MY56</accession>
<keyword evidence="7" id="KW-0998">Cell outer membrane</keyword>
<dbReference type="EMBL" id="JRLZ01000004">
    <property type="protein sequence ID" value="KGO96556.1"/>
    <property type="molecule type" value="Genomic_DNA"/>
</dbReference>
<dbReference type="GO" id="GO:0009279">
    <property type="term" value="C:cell outer membrane"/>
    <property type="evidence" value="ECO:0007669"/>
    <property type="project" value="UniProtKB-SubCell"/>
</dbReference>
<reference evidence="10" key="1">
    <citation type="submission" date="2013-09" db="EMBL/GenBank/DDBJ databases">
        <authorList>
            <person name="Zeng Z."/>
            <person name="Chen C."/>
        </authorList>
    </citation>
    <scope>NUCLEOTIDE SEQUENCE [LARGE SCALE GENOMIC DNA]</scope>
    <source>
        <strain evidence="10">DK69</strain>
    </source>
</reference>
<dbReference type="STRING" id="1107311.Q767_06595"/>
<evidence type="ECO:0000313" key="10">
    <source>
        <dbReference type="Proteomes" id="UP000030149"/>
    </source>
</evidence>
<proteinExistence type="inferred from homology"/>
<dbReference type="Proteomes" id="UP000030149">
    <property type="component" value="Unassembled WGS sequence"/>
</dbReference>
<comment type="caution">
    <text evidence="9">The sequence shown here is derived from an EMBL/GenBank/DDBJ whole genome shotgun (WGS) entry which is preliminary data.</text>
</comment>
<evidence type="ECO:0000256" key="4">
    <source>
        <dbReference type="ARBA" id="ARBA00022452"/>
    </source>
</evidence>
<evidence type="ECO:0000256" key="2">
    <source>
        <dbReference type="ARBA" id="ARBA00007613"/>
    </source>
</evidence>
<keyword evidence="6" id="KW-0472">Membrane</keyword>
<evidence type="ECO:0000256" key="1">
    <source>
        <dbReference type="ARBA" id="ARBA00004442"/>
    </source>
</evidence>
<sequence length="481" mass="54296">MKRTIKVKTLFFGLLLMSFHSKGQSKKWTLEECVNYAMEKNISIRNTTLDKELSDISKKEAYGNFLPSVNGSASHSWNIGLNQDITTGLLRNQTTQYSNVGINAGVDIYKGLQNQNRLRKANLSIIATQYQLTKMQEDVSLNVVNAYLQIIFNKENLKVQQEQLSYENKQMQRTQELVDAGVVPKGDLMDVKATVATTTQRMIAAENALLISKLSLSQLLQLEDFQNFDIADTSVPVQESSILLQEPKTIFDKAKEIRTDIKMAETNVEIAERDLKIARGAYQPTLSGFYSFATRASYSDRIVGVQPDTQNPTSVIGYVDGTNQLVLQPNFTPVLGGPKPILDQFDENKGQNIALSLNVPILQGLSARNNVARSKVALERSKINLEQNQLDLERTVYTAYTDTKGALKSYEAAVTTLEAREQSYNYAKERYEVGLMNVFDFNQAQTLYVNAQSEVLRTKYDYIFRTKILEFYFGIPIVQKQ</sequence>
<evidence type="ECO:0000256" key="6">
    <source>
        <dbReference type="ARBA" id="ARBA00023136"/>
    </source>
</evidence>
<name>A0A0A2MY56_9FLAO</name>
<dbReference type="Pfam" id="PF02321">
    <property type="entry name" value="OEP"/>
    <property type="match status" value="2"/>
</dbReference>
<dbReference type="GO" id="GO:0015288">
    <property type="term" value="F:porin activity"/>
    <property type="evidence" value="ECO:0007669"/>
    <property type="project" value="TreeGrafter"/>
</dbReference>
<keyword evidence="8" id="KW-0175">Coiled coil</keyword>
<comment type="similarity">
    <text evidence="2">Belongs to the outer membrane factor (OMF) (TC 1.B.17) family.</text>
</comment>
<keyword evidence="10" id="KW-1185">Reference proteome</keyword>
<dbReference type="PATRIC" id="fig|1107311.5.peg.2503"/>
<evidence type="ECO:0000256" key="5">
    <source>
        <dbReference type="ARBA" id="ARBA00022692"/>
    </source>
</evidence>
<protein>
    <submittedName>
        <fullName evidence="9">Transporter</fullName>
    </submittedName>
</protein>
<gene>
    <name evidence="9" type="ORF">Q767_06595</name>
</gene>
<evidence type="ECO:0000313" key="9">
    <source>
        <dbReference type="EMBL" id="KGO96556.1"/>
    </source>
</evidence>
<dbReference type="InterPro" id="IPR003423">
    <property type="entry name" value="OMP_efflux"/>
</dbReference>
<dbReference type="InterPro" id="IPR051906">
    <property type="entry name" value="TolC-like"/>
</dbReference>
<evidence type="ECO:0000256" key="8">
    <source>
        <dbReference type="SAM" id="Coils"/>
    </source>
</evidence>
<evidence type="ECO:0000256" key="7">
    <source>
        <dbReference type="ARBA" id="ARBA00023237"/>
    </source>
</evidence>